<dbReference type="EMBL" id="QLYX01000026">
    <property type="protein sequence ID" value="RAY10724.1"/>
    <property type="molecule type" value="Genomic_DNA"/>
</dbReference>
<sequence length="145" mass="16796">MWPMRRTTIMLLVVVPCLFGLSVWTGVGPADDWVRKCQNRQALLDRLEVMEAEVDRLRVAGRSEQEIARLMVPRRNEAAVVEQSGMTNSELAKLRERNRLRYGDPAGPTLQWMWHHHGGNWHNMVEATLDTNEAYDFICSAWFDD</sequence>
<reference evidence="1 2" key="1">
    <citation type="submission" date="2018-06" db="EMBL/GenBank/DDBJ databases">
        <title>Actinomadura craniellae sp. nov. isolated from marine sponge Craniella sp.</title>
        <authorList>
            <person name="Li L."/>
            <person name="Xu Q.H."/>
            <person name="Lin H.W."/>
            <person name="Lu Y.H."/>
        </authorList>
    </citation>
    <scope>NUCLEOTIDE SEQUENCE [LARGE SCALE GENOMIC DNA]</scope>
    <source>
        <strain evidence="1 2">LHW63021</strain>
    </source>
</reference>
<evidence type="ECO:0000313" key="1">
    <source>
        <dbReference type="EMBL" id="RAY10724.1"/>
    </source>
</evidence>
<evidence type="ECO:0000313" key="2">
    <source>
        <dbReference type="Proteomes" id="UP000251891"/>
    </source>
</evidence>
<comment type="caution">
    <text evidence="1">The sequence shown here is derived from an EMBL/GenBank/DDBJ whole genome shotgun (WGS) entry which is preliminary data.</text>
</comment>
<protein>
    <submittedName>
        <fullName evidence="1">Uncharacterized protein</fullName>
    </submittedName>
</protein>
<name>A0A365GV99_9ACTN</name>
<dbReference type="Proteomes" id="UP000251891">
    <property type="component" value="Unassembled WGS sequence"/>
</dbReference>
<dbReference type="AlphaFoldDB" id="A0A365GV99"/>
<proteinExistence type="predicted"/>
<organism evidence="1 2">
    <name type="scientific">Actinomadura craniellae</name>
    <dbReference type="NCBI Taxonomy" id="2231787"/>
    <lineage>
        <taxon>Bacteria</taxon>
        <taxon>Bacillati</taxon>
        <taxon>Actinomycetota</taxon>
        <taxon>Actinomycetes</taxon>
        <taxon>Streptosporangiales</taxon>
        <taxon>Thermomonosporaceae</taxon>
        <taxon>Actinomadura</taxon>
    </lineage>
</organism>
<keyword evidence="2" id="KW-1185">Reference proteome</keyword>
<gene>
    <name evidence="1" type="ORF">DPM19_34295</name>
</gene>
<accession>A0A365GV99</accession>